<accession>Q1SKY2</accession>
<evidence type="ECO:0000313" key="2">
    <source>
        <dbReference type="EMBL" id="ABO80454.1"/>
    </source>
</evidence>
<reference evidence="1" key="1">
    <citation type="submission" date="2006-03" db="EMBL/GenBank/DDBJ databases">
        <authorList>
            <person name="Shaull S."/>
            <person name="Lin S."/>
            <person name="Dixon R."/>
            <person name="May G."/>
            <person name="Sumner L."/>
            <person name="Gonzales B."/>
            <person name="Cook D."/>
            <person name="Kim D."/>
            <person name="Roe B.A."/>
        </authorList>
    </citation>
    <scope>NUCLEOTIDE SEQUENCE</scope>
</reference>
<dbReference type="EMBL" id="AC140549">
    <property type="protein sequence ID" value="ABO80454.1"/>
    <property type="molecule type" value="Genomic_DNA"/>
</dbReference>
<dbReference type="AlphaFoldDB" id="Q1SKY2"/>
<protein>
    <submittedName>
        <fullName evidence="1">Uncharacterized protein</fullName>
    </submittedName>
</protein>
<gene>
    <name evidence="2" type="ORF">MtrDRAFT_AC140549g67v2</name>
    <name evidence="1" type="ORF">MtrDRAFT_AC140550g1v2</name>
</gene>
<proteinExistence type="predicted"/>
<sequence length="52" mass="5811">MFLSTGFARSCGFISNFNVNLQVISHGLDLDVAWNHGFINMICGFDCQTVLR</sequence>
<name>Q1SKY2_MEDTR</name>
<dbReference type="EMBL" id="AC140550">
    <property type="protein sequence ID" value="ABE79550.1"/>
    <property type="molecule type" value="Genomic_DNA"/>
</dbReference>
<organism evidence="1">
    <name type="scientific">Medicago truncatula</name>
    <name type="common">Barrel medic</name>
    <name type="synonym">Medicago tribuloides</name>
    <dbReference type="NCBI Taxonomy" id="3880"/>
    <lineage>
        <taxon>Eukaryota</taxon>
        <taxon>Viridiplantae</taxon>
        <taxon>Streptophyta</taxon>
        <taxon>Embryophyta</taxon>
        <taxon>Tracheophyta</taxon>
        <taxon>Spermatophyta</taxon>
        <taxon>Magnoliopsida</taxon>
        <taxon>eudicotyledons</taxon>
        <taxon>Gunneridae</taxon>
        <taxon>Pentapetalae</taxon>
        <taxon>rosids</taxon>
        <taxon>fabids</taxon>
        <taxon>Fabales</taxon>
        <taxon>Fabaceae</taxon>
        <taxon>Papilionoideae</taxon>
        <taxon>50 kb inversion clade</taxon>
        <taxon>NPAAA clade</taxon>
        <taxon>Hologalegina</taxon>
        <taxon>IRL clade</taxon>
        <taxon>Trifolieae</taxon>
        <taxon>Medicago</taxon>
    </lineage>
</organism>
<reference evidence="1" key="2">
    <citation type="submission" date="2007-04" db="EMBL/GenBank/DDBJ databases">
        <authorList>
            <consortium name="The International Medicago Genome Annotation Group"/>
        </authorList>
    </citation>
    <scope>NUCLEOTIDE SEQUENCE</scope>
</reference>
<evidence type="ECO:0000313" key="1">
    <source>
        <dbReference type="EMBL" id="ABE79550.1"/>
    </source>
</evidence>